<evidence type="ECO:0000256" key="4">
    <source>
        <dbReference type="PIRSR" id="PIRSR005739-1"/>
    </source>
</evidence>
<name>A0A8T2QUE3_CERRI</name>
<dbReference type="Proteomes" id="UP000825935">
    <property type="component" value="Chromosome 32"/>
</dbReference>
<protein>
    <submittedName>
        <fullName evidence="7">Uncharacterized protein</fullName>
    </submittedName>
</protein>
<dbReference type="GO" id="GO:0032259">
    <property type="term" value="P:methylation"/>
    <property type="evidence" value="ECO:0007669"/>
    <property type="project" value="UniProtKB-KW"/>
</dbReference>
<evidence type="ECO:0000259" key="6">
    <source>
        <dbReference type="Pfam" id="PF08100"/>
    </source>
</evidence>
<dbReference type="Gene3D" id="3.40.50.150">
    <property type="entry name" value="Vaccinia Virus protein VP39"/>
    <property type="match status" value="1"/>
</dbReference>
<dbReference type="InterPro" id="IPR036390">
    <property type="entry name" value="WH_DNA-bd_sf"/>
</dbReference>
<dbReference type="SUPFAM" id="SSF53335">
    <property type="entry name" value="S-adenosyl-L-methionine-dependent methyltransferases"/>
    <property type="match status" value="1"/>
</dbReference>
<feature type="active site" description="Proton acceptor" evidence="4">
    <location>
        <position position="259"/>
    </location>
</feature>
<gene>
    <name evidence="7" type="ORF">KP509_32G043900</name>
</gene>
<proteinExistence type="predicted"/>
<dbReference type="OrthoDB" id="1606438at2759"/>
<evidence type="ECO:0000256" key="2">
    <source>
        <dbReference type="ARBA" id="ARBA00022679"/>
    </source>
</evidence>
<sequence>MTTFPVSENAEWVSVLSYTTALTAPFAIQAALKLNVFEILNRHGQLSAQQIIDLLPRPCTNPHAPALLDRLLHHLSSKSPTFPCPLLTASLSPTSSVILYSLLPPSQYFLKDANGVSVGECVSQQVLHFLDTFRHLDAVILDGGDGFQKEFGHHISHHIAEHTPKLVAAMASMTAVLMPQLLDAYDGFADVGTLVDVGGCTGYTLIHILDKYPDLKGINFDQPQIVTSGAIHPRLTHVGGNMLEAIPQADAVFMMRILHDWEDDDCITILKNCKTALGNKHGKVVVVDFYIPDLMDGYVPMHNFDILMMSSHGSKMRTAAEYRIMGRQAGYTDVKIVCIVNEYSVMEFLL</sequence>
<dbReference type="InterPro" id="IPR001077">
    <property type="entry name" value="COMT_C"/>
</dbReference>
<organism evidence="7 8">
    <name type="scientific">Ceratopteris richardii</name>
    <name type="common">Triangle waterfern</name>
    <dbReference type="NCBI Taxonomy" id="49495"/>
    <lineage>
        <taxon>Eukaryota</taxon>
        <taxon>Viridiplantae</taxon>
        <taxon>Streptophyta</taxon>
        <taxon>Embryophyta</taxon>
        <taxon>Tracheophyta</taxon>
        <taxon>Polypodiopsida</taxon>
        <taxon>Polypodiidae</taxon>
        <taxon>Polypodiales</taxon>
        <taxon>Pteridineae</taxon>
        <taxon>Pteridaceae</taxon>
        <taxon>Parkerioideae</taxon>
        <taxon>Ceratopteris</taxon>
    </lineage>
</organism>
<dbReference type="GO" id="GO:0008171">
    <property type="term" value="F:O-methyltransferase activity"/>
    <property type="evidence" value="ECO:0007669"/>
    <property type="project" value="InterPro"/>
</dbReference>
<dbReference type="InterPro" id="IPR016461">
    <property type="entry name" value="COMT-like"/>
</dbReference>
<keyword evidence="3" id="KW-0949">S-adenosyl-L-methionine</keyword>
<feature type="domain" description="O-methyltransferase dimerisation" evidence="6">
    <location>
        <begin position="18"/>
        <end position="78"/>
    </location>
</feature>
<keyword evidence="2" id="KW-0808">Transferase</keyword>
<evidence type="ECO:0000256" key="1">
    <source>
        <dbReference type="ARBA" id="ARBA00022603"/>
    </source>
</evidence>
<dbReference type="Gene3D" id="1.10.10.10">
    <property type="entry name" value="Winged helix-like DNA-binding domain superfamily/Winged helix DNA-binding domain"/>
    <property type="match status" value="1"/>
</dbReference>
<dbReference type="InterPro" id="IPR029063">
    <property type="entry name" value="SAM-dependent_MTases_sf"/>
</dbReference>
<dbReference type="OMA" id="WEDDDCI"/>
<dbReference type="PANTHER" id="PTHR11746">
    <property type="entry name" value="O-METHYLTRANSFERASE"/>
    <property type="match status" value="1"/>
</dbReference>
<comment type="caution">
    <text evidence="7">The sequence shown here is derived from an EMBL/GenBank/DDBJ whole genome shotgun (WGS) entry which is preliminary data.</text>
</comment>
<evidence type="ECO:0000259" key="5">
    <source>
        <dbReference type="Pfam" id="PF00891"/>
    </source>
</evidence>
<dbReference type="PIRSF" id="PIRSF005739">
    <property type="entry name" value="O-mtase"/>
    <property type="match status" value="1"/>
</dbReference>
<feature type="domain" description="O-methyltransferase C-terminal" evidence="5">
    <location>
        <begin position="133"/>
        <end position="331"/>
    </location>
</feature>
<dbReference type="SUPFAM" id="SSF46785">
    <property type="entry name" value="Winged helix' DNA-binding domain"/>
    <property type="match status" value="1"/>
</dbReference>
<dbReference type="Pfam" id="PF00891">
    <property type="entry name" value="Methyltransf_2"/>
    <property type="match status" value="1"/>
</dbReference>
<dbReference type="Pfam" id="PF08100">
    <property type="entry name" value="Dimerisation"/>
    <property type="match status" value="1"/>
</dbReference>
<keyword evidence="1" id="KW-0489">Methyltransferase</keyword>
<dbReference type="GO" id="GO:0046983">
    <property type="term" value="F:protein dimerization activity"/>
    <property type="evidence" value="ECO:0007669"/>
    <property type="project" value="InterPro"/>
</dbReference>
<dbReference type="EMBL" id="CM035437">
    <property type="protein sequence ID" value="KAH7287210.1"/>
    <property type="molecule type" value="Genomic_DNA"/>
</dbReference>
<accession>A0A8T2QUE3</accession>
<dbReference type="AlphaFoldDB" id="A0A8T2QUE3"/>
<dbReference type="PROSITE" id="PS51683">
    <property type="entry name" value="SAM_OMT_II"/>
    <property type="match status" value="1"/>
</dbReference>
<evidence type="ECO:0000313" key="8">
    <source>
        <dbReference type="Proteomes" id="UP000825935"/>
    </source>
</evidence>
<dbReference type="InterPro" id="IPR012967">
    <property type="entry name" value="COMT_dimerisation"/>
</dbReference>
<evidence type="ECO:0000313" key="7">
    <source>
        <dbReference type="EMBL" id="KAH7287210.1"/>
    </source>
</evidence>
<reference evidence="7" key="1">
    <citation type="submission" date="2021-08" db="EMBL/GenBank/DDBJ databases">
        <title>WGS assembly of Ceratopteris richardii.</title>
        <authorList>
            <person name="Marchant D.B."/>
            <person name="Chen G."/>
            <person name="Jenkins J."/>
            <person name="Shu S."/>
            <person name="Leebens-Mack J."/>
            <person name="Grimwood J."/>
            <person name="Schmutz J."/>
            <person name="Soltis P."/>
            <person name="Soltis D."/>
            <person name="Chen Z.-H."/>
        </authorList>
    </citation>
    <scope>NUCLEOTIDE SEQUENCE</scope>
    <source>
        <strain evidence="7">Whitten #5841</strain>
        <tissue evidence="7">Leaf</tissue>
    </source>
</reference>
<keyword evidence="8" id="KW-1185">Reference proteome</keyword>
<evidence type="ECO:0000256" key="3">
    <source>
        <dbReference type="ARBA" id="ARBA00022691"/>
    </source>
</evidence>
<dbReference type="InterPro" id="IPR036388">
    <property type="entry name" value="WH-like_DNA-bd_sf"/>
</dbReference>